<evidence type="ECO:0000313" key="2">
    <source>
        <dbReference type="Proteomes" id="UP000254937"/>
    </source>
</evidence>
<dbReference type="Proteomes" id="UP000254937">
    <property type="component" value="Unassembled WGS sequence"/>
</dbReference>
<gene>
    <name evidence="1" type="ORF">M752DRAFT_319823</name>
</gene>
<dbReference type="EMBL" id="KZ851856">
    <property type="protein sequence ID" value="RDK41025.1"/>
    <property type="molecule type" value="Genomic_DNA"/>
</dbReference>
<protein>
    <submittedName>
        <fullName evidence="1">Uncharacterized protein</fullName>
    </submittedName>
</protein>
<dbReference type="AlphaFoldDB" id="A0A370PFQ4"/>
<proteinExistence type="predicted"/>
<evidence type="ECO:0000313" key="1">
    <source>
        <dbReference type="EMBL" id="RDK41025.1"/>
    </source>
</evidence>
<keyword evidence="2" id="KW-1185">Reference proteome</keyword>
<accession>A0A370PFQ4</accession>
<reference evidence="1 2" key="1">
    <citation type="submission" date="2018-07" db="EMBL/GenBank/DDBJ databases">
        <title>Section-level genome sequencing of Aspergillus section Nigri to investigate inter- and intra-species variation.</title>
        <authorList>
            <consortium name="DOE Joint Genome Institute"/>
            <person name="Vesth T.C."/>
            <person name="Nybo J.L."/>
            <person name="Theobald S."/>
            <person name="Frisvad J.C."/>
            <person name="Larsen T.O."/>
            <person name="Nielsen K.F."/>
            <person name="Hoof J.B."/>
            <person name="Brandl J."/>
            <person name="Salamov A."/>
            <person name="Riley R."/>
            <person name="Gladden J.M."/>
            <person name="Phatale P."/>
            <person name="Nielsen M.T."/>
            <person name="Lyhne E.K."/>
            <person name="Kogle M.E."/>
            <person name="Strasser K."/>
            <person name="McDonnell E."/>
            <person name="Barry K."/>
            <person name="Clum A."/>
            <person name="Chen C."/>
            <person name="Nolan M."/>
            <person name="Sandor L."/>
            <person name="Kuo A."/>
            <person name="Lipzen A."/>
            <person name="Hainaut M."/>
            <person name="Drula E."/>
            <person name="Tsang A."/>
            <person name="Magnuson J.K."/>
            <person name="Henrissat B."/>
            <person name="Wiebenga A."/>
            <person name="Simmons B.A."/>
            <person name="Makela M.R."/>
            <person name="De vries R.P."/>
            <person name="Grigoriev I.V."/>
            <person name="Mortensen U.H."/>
            <person name="Baker S.E."/>
            <person name="Andersen M.R."/>
        </authorList>
    </citation>
    <scope>NUCLEOTIDE SEQUENCE [LARGE SCALE GENOMIC DNA]</scope>
    <source>
        <strain evidence="1 2">ATCC 13157</strain>
    </source>
</reference>
<name>A0A370PFQ4_ASPPH</name>
<organism evidence="1 2">
    <name type="scientific">Aspergillus phoenicis ATCC 13157</name>
    <dbReference type="NCBI Taxonomy" id="1353007"/>
    <lineage>
        <taxon>Eukaryota</taxon>
        <taxon>Fungi</taxon>
        <taxon>Dikarya</taxon>
        <taxon>Ascomycota</taxon>
        <taxon>Pezizomycotina</taxon>
        <taxon>Eurotiomycetes</taxon>
        <taxon>Eurotiomycetidae</taxon>
        <taxon>Eurotiales</taxon>
        <taxon>Aspergillaceae</taxon>
        <taxon>Aspergillus</taxon>
    </lineage>
</organism>
<sequence length="387" mass="44375">MYLSLAVFRHGWIPAMHQMLNSTIRLYGRQTWNGPLSTDPSCLQKYAESISTLEYCRAVRTVKRDNAVAIGWNLQSRFDETVYWDIIQKGTKHIDLPILPRARGPDDGFTPAEKAATKRVMEDLWYGLSPESQRQHRRLWKGLFDMRQAGFSKFLIYRTQEFDGYCKIYPRSSATSLIDTVAKWEKAYGSYIEQLEYLVVHYMKGDVARRSYVRFPPVAASLTVPERSWNDAGNAWFSADEESSFALENGATAVSPDNLGVAFSSRSLFQDERDKSIFMLLAPRDDDQLLPVRSLIPVYEGDFLGVPGTLNQMRVLRIGDLANVRLHWELFSDQDASEPRLLWRVSVKALKAIGPMEELIREAPHEDQYDLHQSTEYAQGVFIDRAL</sequence>